<keyword evidence="6" id="KW-1185">Reference proteome</keyword>
<gene>
    <name evidence="5" type="primary">pqqA</name>
    <name evidence="5" type="ORF">A6A40_28860</name>
</gene>
<sequence length="26" mass="2881">MKTWRKPTTAEIRVGTEINAYACAGL</sequence>
<protein>
    <recommendedName>
        <fullName evidence="3">Coenzyme PQQ synthesis protein A</fullName>
    </recommendedName>
</protein>
<dbReference type="InterPro" id="IPR011725">
    <property type="entry name" value="PQQ_synth_PqqA"/>
</dbReference>
<dbReference type="NCBIfam" id="TIGR02107">
    <property type="entry name" value="PQQ_syn_pqqA"/>
    <property type="match status" value="1"/>
</dbReference>
<dbReference type="EMBL" id="CP028907">
    <property type="protein sequence ID" value="AWB09003.1"/>
    <property type="molecule type" value="Genomic_DNA"/>
</dbReference>
<comment type="similarity">
    <text evidence="2">Belongs to the PqqA family.</text>
</comment>
<dbReference type="GO" id="GO:0018189">
    <property type="term" value="P:pyrroloquinoline quinone biosynthetic process"/>
    <property type="evidence" value="ECO:0007669"/>
    <property type="project" value="UniProtKB-UniPathway"/>
</dbReference>
<organism evidence="5 6">
    <name type="scientific">Azospirillum humicireducens</name>
    <dbReference type="NCBI Taxonomy" id="1226968"/>
    <lineage>
        <taxon>Bacteria</taxon>
        <taxon>Pseudomonadati</taxon>
        <taxon>Pseudomonadota</taxon>
        <taxon>Alphaproteobacteria</taxon>
        <taxon>Rhodospirillales</taxon>
        <taxon>Azospirillaceae</taxon>
        <taxon>Azospirillum</taxon>
    </lineage>
</organism>
<evidence type="ECO:0000256" key="4">
    <source>
        <dbReference type="ARBA" id="ARBA00022905"/>
    </source>
</evidence>
<evidence type="ECO:0000256" key="1">
    <source>
        <dbReference type="ARBA" id="ARBA00004886"/>
    </source>
</evidence>
<comment type="pathway">
    <text evidence="1">Cofactor biosynthesis; pyrroloquinoline quinone biosynthesis.</text>
</comment>
<keyword evidence="5" id="KW-0614">Plasmid</keyword>
<accession>A0A2R4VX72</accession>
<name>A0A2R4VX72_9PROT</name>
<dbReference type="Pfam" id="PF08042">
    <property type="entry name" value="PqqA"/>
    <property type="match status" value="1"/>
</dbReference>
<evidence type="ECO:0000256" key="3">
    <source>
        <dbReference type="ARBA" id="ARBA00015086"/>
    </source>
</evidence>
<dbReference type="KEGG" id="ahu:A6A40_28860"/>
<reference evidence="5 6" key="1">
    <citation type="submission" date="2018-04" db="EMBL/GenBank/DDBJ databases">
        <title>Complete genome sequence of the nitrogen-fixing bacterium Azospirillum humicireducens type strain SgZ-5.</title>
        <authorList>
            <person name="Yu Z."/>
        </authorList>
    </citation>
    <scope>NUCLEOTIDE SEQUENCE [LARGE SCALE GENOMIC DNA]</scope>
    <source>
        <strain evidence="5 6">SgZ-5</strain>
        <plasmid evidence="5 6">pYZ6</plasmid>
    </source>
</reference>
<evidence type="ECO:0000256" key="2">
    <source>
        <dbReference type="ARBA" id="ARBA00009325"/>
    </source>
</evidence>
<evidence type="ECO:0000313" key="6">
    <source>
        <dbReference type="Proteomes" id="UP000077405"/>
    </source>
</evidence>
<geneLocation type="plasmid" evidence="5 6">
    <name>pYZ6</name>
</geneLocation>
<keyword evidence="4" id="KW-0884">PQQ biosynthesis</keyword>
<proteinExistence type="inferred from homology"/>
<evidence type="ECO:0000313" key="5">
    <source>
        <dbReference type="EMBL" id="AWB09003.1"/>
    </source>
</evidence>
<dbReference type="AlphaFoldDB" id="A0A2R4VX72"/>
<dbReference type="Proteomes" id="UP000077405">
    <property type="component" value="Plasmid pYZ6"/>
</dbReference>
<dbReference type="UniPathway" id="UPA00539"/>